<evidence type="ECO:0000313" key="1">
    <source>
        <dbReference type="EMBL" id="GFQ92962.1"/>
    </source>
</evidence>
<name>A0A8X6FZL4_TRICU</name>
<protein>
    <submittedName>
        <fullName evidence="1">Uncharacterized protein</fullName>
    </submittedName>
</protein>
<gene>
    <name evidence="1" type="primary">AVEN_21080_1</name>
    <name evidence="1" type="ORF">TNCT_247951</name>
</gene>
<keyword evidence="2" id="KW-1185">Reference proteome</keyword>
<proteinExistence type="predicted"/>
<dbReference type="AlphaFoldDB" id="A0A8X6FZL4"/>
<comment type="caution">
    <text evidence="1">The sequence shown here is derived from an EMBL/GenBank/DDBJ whole genome shotgun (WGS) entry which is preliminary data.</text>
</comment>
<dbReference type="Proteomes" id="UP000887116">
    <property type="component" value="Unassembled WGS sequence"/>
</dbReference>
<evidence type="ECO:0000313" key="2">
    <source>
        <dbReference type="Proteomes" id="UP000887116"/>
    </source>
</evidence>
<accession>A0A8X6FZL4</accession>
<dbReference type="OrthoDB" id="5464at2759"/>
<reference evidence="1" key="1">
    <citation type="submission" date="2020-07" db="EMBL/GenBank/DDBJ databases">
        <title>Multicomponent nature underlies the extraordinary mechanical properties of spider dragline silk.</title>
        <authorList>
            <person name="Kono N."/>
            <person name="Nakamura H."/>
            <person name="Mori M."/>
            <person name="Yoshida Y."/>
            <person name="Ohtoshi R."/>
            <person name="Malay A.D."/>
            <person name="Moran D.A.P."/>
            <person name="Tomita M."/>
            <person name="Numata K."/>
            <person name="Arakawa K."/>
        </authorList>
    </citation>
    <scope>NUCLEOTIDE SEQUENCE</scope>
</reference>
<dbReference type="EMBL" id="BMAO01024096">
    <property type="protein sequence ID" value="GFQ92962.1"/>
    <property type="molecule type" value="Genomic_DNA"/>
</dbReference>
<sequence>MAARGIAVSLSKFNRRFEHSVYSSFKNELQKELYCRKSTSAAAVVATEEVQGVKYQKDELDLSFENTKDAYKSKSTWELIRALTVLKLSTFDFLVENNQKVVLRNSKTGTSRPGAPDTFCLI</sequence>
<organism evidence="1 2">
    <name type="scientific">Trichonephila clavata</name>
    <name type="common">Joro spider</name>
    <name type="synonym">Nephila clavata</name>
    <dbReference type="NCBI Taxonomy" id="2740835"/>
    <lineage>
        <taxon>Eukaryota</taxon>
        <taxon>Metazoa</taxon>
        <taxon>Ecdysozoa</taxon>
        <taxon>Arthropoda</taxon>
        <taxon>Chelicerata</taxon>
        <taxon>Arachnida</taxon>
        <taxon>Araneae</taxon>
        <taxon>Araneomorphae</taxon>
        <taxon>Entelegynae</taxon>
        <taxon>Araneoidea</taxon>
        <taxon>Nephilidae</taxon>
        <taxon>Trichonephila</taxon>
    </lineage>
</organism>